<keyword evidence="2" id="KW-0521">NADP</keyword>
<dbReference type="InterPro" id="IPR051164">
    <property type="entry name" value="NmrA-like_oxidored"/>
</dbReference>
<sequence length="342" mass="36967">MPSAAGRGEVRGRLPPHLPPRPQRHTRDAGRGPHQGLPPQLISRHTGSRARRSRRWPVARDELIVVTGATGRQGGAVARHLLADGWRVRGVTRTATSPAARELAGRGVEVVTGDMGDVEALRRAFAGAYGVYSVQNPMIASAEGEVAQGRNVATAATDAGVAHLVHGSAGPGTPGTGVAAWDDKLEVVAYARSRGLSLTVLRPMAFMELMTDKDLYPAVAAWHLMPRIVGEDRPLPWLSADDLGAIAAHVFGDPATYVGQDLGLAADVRTLAQCRAEWRAVTGRNPRRLPMPVWLFERFVGQDLTRMWRWLATHDVEADVSLTRSLLPTAVTVEGFLRKRLT</sequence>
<evidence type="ECO:0000313" key="5">
    <source>
        <dbReference type="EMBL" id="TGN66675.1"/>
    </source>
</evidence>
<dbReference type="SUPFAM" id="SSF51735">
    <property type="entry name" value="NAD(P)-binding Rossmann-fold domains"/>
    <property type="match status" value="1"/>
</dbReference>
<dbReference type="PANTHER" id="PTHR42748">
    <property type="entry name" value="NITROGEN METABOLITE REPRESSION PROTEIN NMRA FAMILY MEMBER"/>
    <property type="match status" value="1"/>
</dbReference>
<dbReference type="Proteomes" id="UP000297496">
    <property type="component" value="Unassembled WGS sequence"/>
</dbReference>
<evidence type="ECO:0000256" key="2">
    <source>
        <dbReference type="ARBA" id="ARBA00022857"/>
    </source>
</evidence>
<dbReference type="PANTHER" id="PTHR42748:SF7">
    <property type="entry name" value="NMRA LIKE REDOX SENSOR 1-RELATED"/>
    <property type="match status" value="1"/>
</dbReference>
<protein>
    <submittedName>
        <fullName evidence="5">NmrA/HSCARG family protein</fullName>
    </submittedName>
</protein>
<dbReference type="AlphaFoldDB" id="A0A4Z1CNX3"/>
<accession>A0A4Z1CNX3</accession>
<dbReference type="InterPro" id="IPR036291">
    <property type="entry name" value="NAD(P)-bd_dom_sf"/>
</dbReference>
<evidence type="ECO:0000313" key="6">
    <source>
        <dbReference type="Proteomes" id="UP000297496"/>
    </source>
</evidence>
<keyword evidence="6" id="KW-1185">Reference proteome</keyword>
<proteinExistence type="inferred from homology"/>
<dbReference type="Gene3D" id="3.90.25.10">
    <property type="entry name" value="UDP-galactose 4-epimerase, domain 1"/>
    <property type="match status" value="1"/>
</dbReference>
<reference evidence="5 6" key="1">
    <citation type="submission" date="2019-04" db="EMBL/GenBank/DDBJ databases">
        <title>Three New Species of Nocardioides, Nocardioides euryhalodurans sp. nov., Nocardioides seonyuensis sp. nov. and Nocardioides eburneoflavus sp. nov. Isolated from Soil.</title>
        <authorList>
            <person name="Roh S.G."/>
            <person name="Lee C."/>
            <person name="Kim M.-K."/>
            <person name="Kim S.B."/>
        </authorList>
    </citation>
    <scope>NUCLEOTIDE SEQUENCE [LARGE SCALE GENOMIC DNA]</scope>
    <source>
        <strain evidence="5 6">MMS17-SY213</strain>
    </source>
</reference>
<feature type="region of interest" description="Disordered" evidence="3">
    <location>
        <begin position="1"/>
        <end position="55"/>
    </location>
</feature>
<dbReference type="EMBL" id="SRRO01000001">
    <property type="protein sequence ID" value="TGN66675.1"/>
    <property type="molecule type" value="Genomic_DNA"/>
</dbReference>
<evidence type="ECO:0000259" key="4">
    <source>
        <dbReference type="Pfam" id="PF05368"/>
    </source>
</evidence>
<feature type="domain" description="NmrA-like" evidence="4">
    <location>
        <begin position="61"/>
        <end position="336"/>
    </location>
</feature>
<dbReference type="Gene3D" id="3.40.50.720">
    <property type="entry name" value="NAD(P)-binding Rossmann-like Domain"/>
    <property type="match status" value="1"/>
</dbReference>
<evidence type="ECO:0000256" key="1">
    <source>
        <dbReference type="ARBA" id="ARBA00006328"/>
    </source>
</evidence>
<organism evidence="5 6">
    <name type="scientific">Nocardioides eburneiflavus</name>
    <dbReference type="NCBI Taxonomy" id="2518372"/>
    <lineage>
        <taxon>Bacteria</taxon>
        <taxon>Bacillati</taxon>
        <taxon>Actinomycetota</taxon>
        <taxon>Actinomycetes</taxon>
        <taxon>Propionibacteriales</taxon>
        <taxon>Nocardioidaceae</taxon>
        <taxon>Nocardioides</taxon>
    </lineage>
</organism>
<dbReference type="InterPro" id="IPR008030">
    <property type="entry name" value="NmrA-like"/>
</dbReference>
<evidence type="ECO:0000256" key="3">
    <source>
        <dbReference type="SAM" id="MobiDB-lite"/>
    </source>
</evidence>
<dbReference type="OrthoDB" id="319724at2"/>
<dbReference type="CDD" id="cd05251">
    <property type="entry name" value="NmrA_like_SDR_a"/>
    <property type="match status" value="1"/>
</dbReference>
<comment type="similarity">
    <text evidence="1">Belongs to the NmrA-type oxidoreductase family.</text>
</comment>
<name>A0A4Z1CNX3_9ACTN</name>
<feature type="compositionally biased region" description="Basic residues" evidence="3">
    <location>
        <begin position="46"/>
        <end position="55"/>
    </location>
</feature>
<dbReference type="Pfam" id="PF05368">
    <property type="entry name" value="NmrA"/>
    <property type="match status" value="1"/>
</dbReference>
<comment type="caution">
    <text evidence="5">The sequence shown here is derived from an EMBL/GenBank/DDBJ whole genome shotgun (WGS) entry which is preliminary data.</text>
</comment>
<gene>
    <name evidence="5" type="ORF">EXE59_04935</name>
</gene>